<keyword evidence="3" id="KW-0472">Membrane</keyword>
<dbReference type="PANTHER" id="PTHR10050">
    <property type="entry name" value="DOLICHYL-PHOSPHATE-MANNOSE--PROTEIN MANNOSYLTRANSFERASE"/>
    <property type="match status" value="1"/>
</dbReference>
<name>A0A1R1PIC1_ZANCU</name>
<dbReference type="SUPFAM" id="SSF82109">
    <property type="entry name" value="MIR domain"/>
    <property type="match status" value="1"/>
</dbReference>
<feature type="transmembrane region" description="Helical" evidence="3">
    <location>
        <begin position="250"/>
        <end position="271"/>
    </location>
</feature>
<feature type="region of interest" description="Disordered" evidence="4">
    <location>
        <begin position="428"/>
        <end position="471"/>
    </location>
</feature>
<evidence type="ECO:0000313" key="7">
    <source>
        <dbReference type="Proteomes" id="UP000188320"/>
    </source>
</evidence>
<evidence type="ECO:0000256" key="3">
    <source>
        <dbReference type="RuleBase" id="RU367007"/>
    </source>
</evidence>
<dbReference type="PANTHER" id="PTHR10050:SF50">
    <property type="entry name" value="DOLICHYL-PHOSPHATE-MANNOSE--PROTEIN MANNOSYLTRANSFERASE 1-RELATED"/>
    <property type="match status" value="1"/>
</dbReference>
<sequence>MHKKALENGDIKKLVPVKAGEVIRLRHVSTRRCLHSHDKRAPVTTKDYHNEVSGYGDDEFQGDDNDDWIVRIIEGNKNVPDSTKRLMSIHSKFRLIHRNQRCALYSNRVKLPKWAFEQTEVTCMKNAKVPRTLWRIESASHPSMPQDAPIAKYETPGFLAKLIEAHKVMLRVNNGLTSSHFYESRPHTWPWMRRGIGYWSTKTNAVYLLGNPIVWLLSLASVALFAVVQAVLALRDKRGYRDQLGGVRNVYFSAGGFFAISWALHYFPFFIMKRQLFIHHYLPALWFSILLFIFTVDLSTRRLKAGHKNIVYIVLTLLIFNAFYRLSPLSYGSSSWSESSCKRSKYFSSWDYDCSKYRPQPPIPPPSPRPQQKQQDAPPIPAAEDPAVHLNNDQVKPVDNLDAELSLNKIAPKLNSDEQLKIEQEKLMFKDEYKDKDKKNASESSSSGADSAVAAAPVSASSNDADDAPHD</sequence>
<keyword evidence="3" id="KW-0256">Endoplasmic reticulum</keyword>
<dbReference type="OrthoDB" id="292747at2759"/>
<evidence type="ECO:0000313" key="6">
    <source>
        <dbReference type="EMBL" id="OMH80755.1"/>
    </source>
</evidence>
<dbReference type="GO" id="GO:0004169">
    <property type="term" value="F:dolichyl-phosphate-mannose-protein mannosyltransferase activity"/>
    <property type="evidence" value="ECO:0007669"/>
    <property type="project" value="UniProtKB-UniRule"/>
</dbReference>
<keyword evidence="7" id="KW-1185">Reference proteome</keyword>
<keyword evidence="1" id="KW-0677">Repeat</keyword>
<feature type="transmembrane region" description="Helical" evidence="3">
    <location>
        <begin position="213"/>
        <end position="234"/>
    </location>
</feature>
<feature type="compositionally biased region" description="Basic and acidic residues" evidence="4">
    <location>
        <begin position="428"/>
        <end position="441"/>
    </location>
</feature>
<dbReference type="InterPro" id="IPR016093">
    <property type="entry name" value="MIR_motif"/>
</dbReference>
<reference evidence="7" key="1">
    <citation type="submission" date="2017-01" db="EMBL/GenBank/DDBJ databases">
        <authorList>
            <person name="Wang Y."/>
            <person name="White M."/>
            <person name="Kvist S."/>
            <person name="Moncalvo J.-M."/>
        </authorList>
    </citation>
    <scope>NUCLEOTIDE SEQUENCE [LARGE SCALE GENOMIC DNA]</scope>
    <source>
        <strain evidence="7">COL-18-3</strain>
    </source>
</reference>
<dbReference type="EC" id="2.4.1.109" evidence="3"/>
<dbReference type="Pfam" id="PF02815">
    <property type="entry name" value="MIR"/>
    <property type="match status" value="1"/>
</dbReference>
<comment type="subcellular location">
    <subcellularLocation>
        <location evidence="3">Endoplasmic reticulum membrane</location>
        <topology evidence="3">Multi-pass membrane protein</topology>
    </subcellularLocation>
</comment>
<keyword evidence="2" id="KW-0325">Glycoprotein</keyword>
<dbReference type="InterPro" id="IPR027005">
    <property type="entry name" value="PMT-like"/>
</dbReference>
<keyword evidence="3" id="KW-1133">Transmembrane helix</keyword>
<dbReference type="EMBL" id="LSSK01001086">
    <property type="protein sequence ID" value="OMH80755.1"/>
    <property type="molecule type" value="Genomic_DNA"/>
</dbReference>
<comment type="pathway">
    <text evidence="3">Protein modification; protein glycosylation.</text>
</comment>
<dbReference type="GO" id="GO:0005789">
    <property type="term" value="C:endoplasmic reticulum membrane"/>
    <property type="evidence" value="ECO:0007669"/>
    <property type="project" value="UniProtKB-SubCell"/>
</dbReference>
<feature type="compositionally biased region" description="Low complexity" evidence="4">
    <location>
        <begin position="442"/>
        <end position="463"/>
    </location>
</feature>
<evidence type="ECO:0000256" key="1">
    <source>
        <dbReference type="ARBA" id="ARBA00022737"/>
    </source>
</evidence>
<feature type="transmembrane region" description="Helical" evidence="3">
    <location>
        <begin position="277"/>
        <end position="298"/>
    </location>
</feature>
<comment type="similarity">
    <text evidence="3">Belongs to the glycosyltransferase 39 family.</text>
</comment>
<feature type="domain" description="MIR" evidence="5">
    <location>
        <begin position="84"/>
        <end position="139"/>
    </location>
</feature>
<keyword evidence="3" id="KW-0812">Transmembrane</keyword>
<feature type="transmembrane region" description="Helical" evidence="3">
    <location>
        <begin position="310"/>
        <end position="327"/>
    </location>
</feature>
<dbReference type="AlphaFoldDB" id="A0A1R1PIC1"/>
<comment type="catalytic activity">
    <reaction evidence="3">
        <text>a di-trans,poly-cis-dolichyl beta-D-mannosyl phosphate + L-seryl-[protein] = 3-O-(alpha-D-mannosyl)-L-seryl-[protein] + a di-trans,poly-cis-dolichyl phosphate + H(+)</text>
        <dbReference type="Rhea" id="RHEA:17377"/>
        <dbReference type="Rhea" id="RHEA-COMP:9863"/>
        <dbReference type="Rhea" id="RHEA-COMP:13546"/>
        <dbReference type="Rhea" id="RHEA-COMP:19498"/>
        <dbReference type="Rhea" id="RHEA-COMP:19501"/>
        <dbReference type="ChEBI" id="CHEBI:15378"/>
        <dbReference type="ChEBI" id="CHEBI:29999"/>
        <dbReference type="ChEBI" id="CHEBI:57683"/>
        <dbReference type="ChEBI" id="CHEBI:58211"/>
        <dbReference type="ChEBI" id="CHEBI:137321"/>
        <dbReference type="EC" id="2.4.1.109"/>
    </reaction>
</comment>
<dbReference type="InterPro" id="IPR036300">
    <property type="entry name" value="MIR_dom_sf"/>
</dbReference>
<evidence type="ECO:0000259" key="5">
    <source>
        <dbReference type="PROSITE" id="PS50919"/>
    </source>
</evidence>
<feature type="region of interest" description="Disordered" evidence="4">
    <location>
        <begin position="359"/>
        <end position="385"/>
    </location>
</feature>
<evidence type="ECO:0000256" key="2">
    <source>
        <dbReference type="ARBA" id="ARBA00023180"/>
    </source>
</evidence>
<comment type="caution">
    <text evidence="6">The sequence shown here is derived from an EMBL/GenBank/DDBJ whole genome shotgun (WGS) entry which is preliminary data.</text>
</comment>
<dbReference type="Pfam" id="PF16192">
    <property type="entry name" value="PMT_4TMC"/>
    <property type="match status" value="1"/>
</dbReference>
<keyword evidence="3 6" id="KW-0808">Transferase</keyword>
<feature type="compositionally biased region" description="Pro residues" evidence="4">
    <location>
        <begin position="359"/>
        <end position="369"/>
    </location>
</feature>
<feature type="domain" description="MIR" evidence="5">
    <location>
        <begin position="14"/>
        <end position="73"/>
    </location>
</feature>
<feature type="compositionally biased region" description="Low complexity" evidence="4">
    <location>
        <begin position="370"/>
        <end position="385"/>
    </location>
</feature>
<comment type="function">
    <text evidence="3">Transfers mannose from Dol-P-mannose to Ser or Thr residues on proteins.</text>
</comment>
<comment type="catalytic activity">
    <reaction evidence="3">
        <text>a di-trans,poly-cis-dolichyl beta-D-mannosyl phosphate + L-threonyl-[protein] = 3-O-(alpha-D-mannosyl)-L-threonyl-[protein] + a di-trans,poly-cis-dolichyl phosphate + H(+)</text>
        <dbReference type="Rhea" id="RHEA:53396"/>
        <dbReference type="Rhea" id="RHEA-COMP:11060"/>
        <dbReference type="Rhea" id="RHEA-COMP:13547"/>
        <dbReference type="Rhea" id="RHEA-COMP:19498"/>
        <dbReference type="Rhea" id="RHEA-COMP:19501"/>
        <dbReference type="ChEBI" id="CHEBI:15378"/>
        <dbReference type="ChEBI" id="CHEBI:30013"/>
        <dbReference type="ChEBI" id="CHEBI:57683"/>
        <dbReference type="ChEBI" id="CHEBI:58211"/>
        <dbReference type="ChEBI" id="CHEBI:137323"/>
        <dbReference type="EC" id="2.4.1.109"/>
    </reaction>
</comment>
<keyword evidence="3 6" id="KW-0328">Glycosyltransferase</keyword>
<dbReference type="Proteomes" id="UP000188320">
    <property type="component" value="Unassembled WGS sequence"/>
</dbReference>
<proteinExistence type="inferred from homology"/>
<dbReference type="UniPathway" id="UPA00378"/>
<dbReference type="PROSITE" id="PS50919">
    <property type="entry name" value="MIR"/>
    <property type="match status" value="2"/>
</dbReference>
<dbReference type="SMART" id="SM00472">
    <property type="entry name" value="MIR"/>
    <property type="match status" value="2"/>
</dbReference>
<dbReference type="Gene3D" id="2.80.10.50">
    <property type="match status" value="1"/>
</dbReference>
<evidence type="ECO:0000256" key="4">
    <source>
        <dbReference type="SAM" id="MobiDB-lite"/>
    </source>
</evidence>
<comment type="caution">
    <text evidence="3">Lacks conserved residue(s) required for the propagation of feature annotation.</text>
</comment>
<gene>
    <name evidence="6" type="ORF">AX774_g5799</name>
</gene>
<dbReference type="InterPro" id="IPR032421">
    <property type="entry name" value="PMT_4TMC"/>
</dbReference>
<protein>
    <recommendedName>
        <fullName evidence="3">Dolichyl-phosphate-mannose--protein mannosyltransferase</fullName>
        <ecNumber evidence="3">2.4.1.109</ecNumber>
    </recommendedName>
</protein>
<organism evidence="6 7">
    <name type="scientific">Zancudomyces culisetae</name>
    <name type="common">Gut fungus</name>
    <name type="synonym">Smittium culisetae</name>
    <dbReference type="NCBI Taxonomy" id="1213189"/>
    <lineage>
        <taxon>Eukaryota</taxon>
        <taxon>Fungi</taxon>
        <taxon>Fungi incertae sedis</taxon>
        <taxon>Zoopagomycota</taxon>
        <taxon>Kickxellomycotina</taxon>
        <taxon>Harpellomycetes</taxon>
        <taxon>Harpellales</taxon>
        <taxon>Legeriomycetaceae</taxon>
        <taxon>Zancudomyces</taxon>
    </lineage>
</organism>
<accession>A0A1R1PIC1</accession>